<dbReference type="InParanoid" id="A0A1X7UAN6"/>
<sequence>MLNKELNKTGNWKQVKQRNKKFVEILYCYVGYSQNMRLIQEEFMMDPSISEQLQKQLADKLHLVRREMAWESKKHSVTLTKLQKNVSNAMIIAAIHPLEYCRMFSYNTPDGPSLLQTLSLSSFHKILVSLNLMKLCVSTKTHHIIAVNLTIYFIMFSSHYSKNFSQKSTKRVPPTQRLQDPPISQEDELER</sequence>
<organism evidence="2">
    <name type="scientific">Amphimedon queenslandica</name>
    <name type="common">Sponge</name>
    <dbReference type="NCBI Taxonomy" id="400682"/>
    <lineage>
        <taxon>Eukaryota</taxon>
        <taxon>Metazoa</taxon>
        <taxon>Porifera</taxon>
        <taxon>Demospongiae</taxon>
        <taxon>Heteroscleromorpha</taxon>
        <taxon>Haplosclerida</taxon>
        <taxon>Niphatidae</taxon>
        <taxon>Amphimedon</taxon>
    </lineage>
</organism>
<proteinExistence type="predicted"/>
<name>A0A1X7UAN6_AMPQE</name>
<evidence type="ECO:0000313" key="2">
    <source>
        <dbReference type="EnsemblMetazoa" id="Aqu2.1.24718_001"/>
    </source>
</evidence>
<protein>
    <submittedName>
        <fullName evidence="2">Uncharacterized protein</fullName>
    </submittedName>
</protein>
<dbReference type="AlphaFoldDB" id="A0A1X7UAN6"/>
<accession>A0A1X7UAN6</accession>
<evidence type="ECO:0000256" key="1">
    <source>
        <dbReference type="SAM" id="MobiDB-lite"/>
    </source>
</evidence>
<reference evidence="2" key="1">
    <citation type="submission" date="2017-05" db="UniProtKB">
        <authorList>
            <consortium name="EnsemblMetazoa"/>
        </authorList>
    </citation>
    <scope>IDENTIFICATION</scope>
</reference>
<dbReference type="EnsemblMetazoa" id="Aqu2.1.24718_001">
    <property type="protein sequence ID" value="Aqu2.1.24718_001"/>
    <property type="gene ID" value="Aqu2.1.24718"/>
</dbReference>
<feature type="region of interest" description="Disordered" evidence="1">
    <location>
        <begin position="166"/>
        <end position="191"/>
    </location>
</feature>